<dbReference type="InterPro" id="IPR011330">
    <property type="entry name" value="Glyco_hydro/deAcase_b/a-brl"/>
</dbReference>
<dbReference type="GO" id="GO:0016020">
    <property type="term" value="C:membrane"/>
    <property type="evidence" value="ECO:0007669"/>
    <property type="project" value="TreeGrafter"/>
</dbReference>
<dbReference type="GO" id="GO:0016810">
    <property type="term" value="F:hydrolase activity, acting on carbon-nitrogen (but not peptide) bonds"/>
    <property type="evidence" value="ECO:0007669"/>
    <property type="project" value="InterPro"/>
</dbReference>
<reference evidence="2" key="2">
    <citation type="submission" date="2021-04" db="EMBL/GenBank/DDBJ databases">
        <authorList>
            <person name="Gilroy R."/>
        </authorList>
    </citation>
    <scope>NUCLEOTIDE SEQUENCE</scope>
    <source>
        <strain evidence="2">ChiW19-6364</strain>
    </source>
</reference>
<name>A0A9D2RB66_9FIRM</name>
<evidence type="ECO:0000313" key="2">
    <source>
        <dbReference type="EMBL" id="HJD39171.1"/>
    </source>
</evidence>
<dbReference type="PROSITE" id="PS51677">
    <property type="entry name" value="NODB"/>
    <property type="match status" value="1"/>
</dbReference>
<evidence type="ECO:0000313" key="3">
    <source>
        <dbReference type="Proteomes" id="UP000823850"/>
    </source>
</evidence>
<dbReference type="InterPro" id="IPR050248">
    <property type="entry name" value="Polysacc_deacetylase_ArnD"/>
</dbReference>
<comment type="caution">
    <text evidence="2">The sequence shown here is derived from an EMBL/GenBank/DDBJ whole genome shotgun (WGS) entry which is preliminary data.</text>
</comment>
<evidence type="ECO:0000259" key="1">
    <source>
        <dbReference type="PROSITE" id="PS51677"/>
    </source>
</evidence>
<gene>
    <name evidence="2" type="ORF">H9913_04025</name>
</gene>
<organism evidence="2 3">
    <name type="scientific">Candidatus Blautia stercoripullorum</name>
    <dbReference type="NCBI Taxonomy" id="2838502"/>
    <lineage>
        <taxon>Bacteria</taxon>
        <taxon>Bacillati</taxon>
        <taxon>Bacillota</taxon>
        <taxon>Clostridia</taxon>
        <taxon>Lachnospirales</taxon>
        <taxon>Lachnospiraceae</taxon>
        <taxon>Blautia</taxon>
    </lineage>
</organism>
<accession>A0A9D2RB66</accession>
<dbReference type="AlphaFoldDB" id="A0A9D2RB66"/>
<dbReference type="SUPFAM" id="SSF88713">
    <property type="entry name" value="Glycoside hydrolase/deacetylase"/>
    <property type="match status" value="1"/>
</dbReference>
<dbReference type="CDD" id="cd10917">
    <property type="entry name" value="CE4_NodB_like_6s_7s"/>
    <property type="match status" value="1"/>
</dbReference>
<dbReference type="Proteomes" id="UP000823850">
    <property type="component" value="Unassembled WGS sequence"/>
</dbReference>
<sequence>MYQRGSLMLSKRFFNSVLILLFAGLLILCGTAYIPRFISVSGSSSGRDLPIYCVETEKPQISISFDCAWGDEYTQTILDILASHKVKATFFMTGQWVEKYPESVKKIYESGHDLGNHSENHPYMTKLGEEEKAQEILSVHDKVKELTGYEMFLFRAPYGDYDNDVIACIKENGYYPIQWDVDSLDWKDYGSQDIIKKITENAKLGNGSIILCHNGAKYITDALDTVLSTLQEKGYEFVPISQLIYKDQYYINHEGRQIPEI</sequence>
<feature type="domain" description="NodB homology" evidence="1">
    <location>
        <begin position="59"/>
        <end position="238"/>
    </location>
</feature>
<dbReference type="Pfam" id="PF01522">
    <property type="entry name" value="Polysacc_deac_1"/>
    <property type="match status" value="1"/>
</dbReference>
<proteinExistence type="predicted"/>
<dbReference type="PANTHER" id="PTHR10587">
    <property type="entry name" value="GLYCOSYL TRANSFERASE-RELATED"/>
    <property type="match status" value="1"/>
</dbReference>
<dbReference type="PANTHER" id="PTHR10587:SF128">
    <property type="entry name" value="POLYSACCHARIDE DEACETYLASE PDAB-RELATED"/>
    <property type="match status" value="1"/>
</dbReference>
<dbReference type="Gene3D" id="3.20.20.370">
    <property type="entry name" value="Glycoside hydrolase/deacetylase"/>
    <property type="match status" value="1"/>
</dbReference>
<dbReference type="EMBL" id="DWUX01000075">
    <property type="protein sequence ID" value="HJD39171.1"/>
    <property type="molecule type" value="Genomic_DNA"/>
</dbReference>
<reference evidence="2" key="1">
    <citation type="journal article" date="2021" name="PeerJ">
        <title>Extensive microbial diversity within the chicken gut microbiome revealed by metagenomics and culture.</title>
        <authorList>
            <person name="Gilroy R."/>
            <person name="Ravi A."/>
            <person name="Getino M."/>
            <person name="Pursley I."/>
            <person name="Horton D.L."/>
            <person name="Alikhan N.F."/>
            <person name="Baker D."/>
            <person name="Gharbi K."/>
            <person name="Hall N."/>
            <person name="Watson M."/>
            <person name="Adriaenssens E.M."/>
            <person name="Foster-Nyarko E."/>
            <person name="Jarju S."/>
            <person name="Secka A."/>
            <person name="Antonio M."/>
            <person name="Oren A."/>
            <person name="Chaudhuri R.R."/>
            <person name="La Ragione R."/>
            <person name="Hildebrand F."/>
            <person name="Pallen M.J."/>
        </authorList>
    </citation>
    <scope>NUCLEOTIDE SEQUENCE</scope>
    <source>
        <strain evidence="2">ChiW19-6364</strain>
    </source>
</reference>
<dbReference type="GO" id="GO:0005975">
    <property type="term" value="P:carbohydrate metabolic process"/>
    <property type="evidence" value="ECO:0007669"/>
    <property type="project" value="InterPro"/>
</dbReference>
<dbReference type="InterPro" id="IPR002509">
    <property type="entry name" value="NODB_dom"/>
</dbReference>
<protein>
    <submittedName>
        <fullName evidence="2">Polysaccharide deacetylase family protein</fullName>
    </submittedName>
</protein>